<feature type="transmembrane region" description="Helical" evidence="1">
    <location>
        <begin position="98"/>
        <end position="119"/>
    </location>
</feature>
<dbReference type="RefSeq" id="WP_368376225.1">
    <property type="nucleotide sequence ID" value="NZ_JBFRYB010000001.1"/>
</dbReference>
<comment type="caution">
    <text evidence="2">The sequence shown here is derived from an EMBL/GenBank/DDBJ whole genome shotgun (WGS) entry which is preliminary data.</text>
</comment>
<dbReference type="EMBL" id="JBFRYB010000001">
    <property type="protein sequence ID" value="MEX1666140.1"/>
    <property type="molecule type" value="Genomic_DNA"/>
</dbReference>
<feature type="transmembrane region" description="Helical" evidence="1">
    <location>
        <begin position="226"/>
        <end position="244"/>
    </location>
</feature>
<dbReference type="InterPro" id="IPR007163">
    <property type="entry name" value="VCA0040-like"/>
</dbReference>
<dbReference type="Proteomes" id="UP001557484">
    <property type="component" value="Unassembled WGS sequence"/>
</dbReference>
<protein>
    <submittedName>
        <fullName evidence="2">DUF368 domain-containing protein</fullName>
    </submittedName>
</protein>
<sequence length="301" mass="32285">MKGFSPGVFVRGIAMGAADVVPGVSGGTIAFITGIYDELIESLKSCNLKAIQLLFKSGPAACWLHINGSFLLSLVLGIVVSVVSLARLISYGLDEHPLPLAALFFGLILASALIVFRQITHSRRQIGWLLFGIVFAVAIGELRPAEITATPLTLFLSGALAICAMILPGISGSFILLLLGMYEPVISAVKHFEVAPLLSFAAGCGTGLMLFVRILSWLMHHHRPRLLATLTGILLGSLTIIWPWKLSADGQLLSESLAPGWHNVMPWEYANQADSQLLVCSFIAISGVILVLFVERIAKSQ</sequence>
<accession>A0ABV3TY09</accession>
<evidence type="ECO:0000256" key="1">
    <source>
        <dbReference type="SAM" id="Phobius"/>
    </source>
</evidence>
<proteinExistence type="predicted"/>
<feature type="transmembrane region" description="Helical" evidence="1">
    <location>
        <begin position="63"/>
        <end position="86"/>
    </location>
</feature>
<reference evidence="2 3" key="1">
    <citation type="journal article" date="2011" name="Int. J. Syst. Evol. Microbiol.">
        <title>Zhongshania antarctica gen. nov., sp. nov. and Zhongshania guokunii sp. nov., gammaproteobacteria respectively isolated from coastal attached (fast) ice and surface seawater of the Antarctic.</title>
        <authorList>
            <person name="Li H.J."/>
            <person name="Zhang X.Y."/>
            <person name="Chen C.X."/>
            <person name="Zhang Y.J."/>
            <person name="Gao Z.M."/>
            <person name="Yu Y."/>
            <person name="Chen X.L."/>
            <person name="Chen B."/>
            <person name="Zhang Y.Z."/>
        </authorList>
    </citation>
    <scope>NUCLEOTIDE SEQUENCE [LARGE SCALE GENOMIC DNA]</scope>
    <source>
        <strain evidence="2 3">R06B22</strain>
    </source>
</reference>
<gene>
    <name evidence="2" type="ORF">AB4875_11645</name>
</gene>
<feature type="transmembrane region" description="Helical" evidence="1">
    <location>
        <begin position="194"/>
        <end position="214"/>
    </location>
</feature>
<evidence type="ECO:0000313" key="2">
    <source>
        <dbReference type="EMBL" id="MEX1666140.1"/>
    </source>
</evidence>
<dbReference type="PANTHER" id="PTHR37308">
    <property type="entry name" value="INTEGRAL MEMBRANE PROTEIN"/>
    <property type="match status" value="1"/>
</dbReference>
<dbReference type="PANTHER" id="PTHR37308:SF1">
    <property type="entry name" value="POLYPRENYL-PHOSPHATE TRANSPORTER"/>
    <property type="match status" value="1"/>
</dbReference>
<keyword evidence="1" id="KW-1133">Transmembrane helix</keyword>
<name>A0ABV3TY09_9GAMM</name>
<feature type="transmembrane region" description="Helical" evidence="1">
    <location>
        <begin position="125"/>
        <end position="142"/>
    </location>
</feature>
<feature type="transmembrane region" description="Helical" evidence="1">
    <location>
        <begin position="275"/>
        <end position="294"/>
    </location>
</feature>
<dbReference type="Pfam" id="PF04018">
    <property type="entry name" value="VCA0040-like"/>
    <property type="match status" value="1"/>
</dbReference>
<feature type="transmembrane region" description="Helical" evidence="1">
    <location>
        <begin position="154"/>
        <end position="182"/>
    </location>
</feature>
<keyword evidence="1" id="KW-0812">Transmembrane</keyword>
<organism evidence="2 3">
    <name type="scientific">Zhongshania arctica</name>
    <dbReference type="NCBI Taxonomy" id="3238302"/>
    <lineage>
        <taxon>Bacteria</taxon>
        <taxon>Pseudomonadati</taxon>
        <taxon>Pseudomonadota</taxon>
        <taxon>Gammaproteobacteria</taxon>
        <taxon>Cellvibrionales</taxon>
        <taxon>Spongiibacteraceae</taxon>
        <taxon>Zhongshania</taxon>
    </lineage>
</organism>
<evidence type="ECO:0000313" key="3">
    <source>
        <dbReference type="Proteomes" id="UP001557484"/>
    </source>
</evidence>
<keyword evidence="3" id="KW-1185">Reference proteome</keyword>
<keyword evidence="1" id="KW-0472">Membrane</keyword>